<dbReference type="Proteomes" id="UP000199513">
    <property type="component" value="Unassembled WGS sequence"/>
</dbReference>
<dbReference type="AlphaFoldDB" id="A0A1I2C4D7"/>
<evidence type="ECO:0000256" key="1">
    <source>
        <dbReference type="PROSITE-ProRule" id="PRU00169"/>
    </source>
</evidence>
<dbReference type="InterPro" id="IPR011006">
    <property type="entry name" value="CheY-like_superfamily"/>
</dbReference>
<dbReference type="InterPro" id="IPR001789">
    <property type="entry name" value="Sig_transdc_resp-reg_receiver"/>
</dbReference>
<dbReference type="PANTHER" id="PTHR37299">
    <property type="entry name" value="TRANSCRIPTIONAL REGULATOR-RELATED"/>
    <property type="match status" value="1"/>
</dbReference>
<evidence type="ECO:0000313" key="4">
    <source>
        <dbReference type="EMBL" id="SFE63286.1"/>
    </source>
</evidence>
<dbReference type="SUPFAM" id="SSF52172">
    <property type="entry name" value="CheY-like"/>
    <property type="match status" value="1"/>
</dbReference>
<dbReference type="FunFam" id="3.40.50.2300:FF:000361">
    <property type="entry name" value="Two-component system response regulator"/>
    <property type="match status" value="1"/>
</dbReference>
<dbReference type="InterPro" id="IPR007492">
    <property type="entry name" value="LytTR_DNA-bd_dom"/>
</dbReference>
<dbReference type="OrthoDB" id="646623at2"/>
<dbReference type="STRING" id="1003.SAMN04488541_100483"/>
<dbReference type="Pfam" id="PF04397">
    <property type="entry name" value="LytTR"/>
    <property type="match status" value="1"/>
</dbReference>
<evidence type="ECO:0000259" key="3">
    <source>
        <dbReference type="PROSITE" id="PS50930"/>
    </source>
</evidence>
<dbReference type="InterPro" id="IPR046947">
    <property type="entry name" value="LytR-like"/>
</dbReference>
<dbReference type="PANTHER" id="PTHR37299:SF1">
    <property type="entry name" value="STAGE 0 SPORULATION PROTEIN A HOMOLOG"/>
    <property type="match status" value="1"/>
</dbReference>
<sequence>MTTILIEDEYPASERLEKLIKKADASIQILDILESIEDAKAWFAKNPAPDLIFSDIQLSDGLSFQIFEEVTIKSPIIFTTSYDEYAIKAFKVKSIDYLLKPIKQQELQNAIEKFKNLKSEFSEQQHLENLYTLKMESLLDTLRPVEKRYKSRFLVTQGDQLLPIPTEQIAYFFTSNEMLCLVQKDNKQFLLDYTLEELGLCLDPAHFFRINRQFLAHLSSIRKIHNYFNGKLKLELMPTPAQEVLVSREKAALFKKWIEGA</sequence>
<feature type="domain" description="HTH LytTR-type" evidence="3">
    <location>
        <begin position="153"/>
        <end position="260"/>
    </location>
</feature>
<evidence type="ECO:0000259" key="2">
    <source>
        <dbReference type="PROSITE" id="PS50110"/>
    </source>
</evidence>
<gene>
    <name evidence="4" type="ORF">SAMN04488541_100483</name>
</gene>
<protein>
    <submittedName>
        <fullName evidence="4">DNA-binding response regulator, LytR/AlgR family</fullName>
    </submittedName>
</protein>
<dbReference type="SMART" id="SM00850">
    <property type="entry name" value="LytTR"/>
    <property type="match status" value="1"/>
</dbReference>
<organism evidence="4 5">
    <name type="scientific">Thermoflexibacter ruber</name>
    <dbReference type="NCBI Taxonomy" id="1003"/>
    <lineage>
        <taxon>Bacteria</taxon>
        <taxon>Pseudomonadati</taxon>
        <taxon>Bacteroidota</taxon>
        <taxon>Cytophagia</taxon>
        <taxon>Cytophagales</taxon>
        <taxon>Thermoflexibacteraceae</taxon>
        <taxon>Thermoflexibacter</taxon>
    </lineage>
</organism>
<dbReference type="PROSITE" id="PS50110">
    <property type="entry name" value="RESPONSE_REGULATORY"/>
    <property type="match status" value="1"/>
</dbReference>
<feature type="modified residue" description="4-aspartylphosphate" evidence="1">
    <location>
        <position position="55"/>
    </location>
</feature>
<dbReference type="SMART" id="SM00448">
    <property type="entry name" value="REC"/>
    <property type="match status" value="1"/>
</dbReference>
<dbReference type="EMBL" id="FONY01000004">
    <property type="protein sequence ID" value="SFE63286.1"/>
    <property type="molecule type" value="Genomic_DNA"/>
</dbReference>
<accession>A0A1I2C4D7</accession>
<dbReference type="RefSeq" id="WP_091539977.1">
    <property type="nucleotide sequence ID" value="NZ_FONY01000004.1"/>
</dbReference>
<dbReference type="GO" id="GO:0000156">
    <property type="term" value="F:phosphorelay response regulator activity"/>
    <property type="evidence" value="ECO:0007669"/>
    <property type="project" value="InterPro"/>
</dbReference>
<keyword evidence="4" id="KW-0238">DNA-binding</keyword>
<reference evidence="4 5" key="1">
    <citation type="submission" date="2016-10" db="EMBL/GenBank/DDBJ databases">
        <authorList>
            <person name="de Groot N.N."/>
        </authorList>
    </citation>
    <scope>NUCLEOTIDE SEQUENCE [LARGE SCALE GENOMIC DNA]</scope>
    <source>
        <strain>GEY</strain>
        <strain evidence="5">DSM 9560</strain>
    </source>
</reference>
<dbReference type="Pfam" id="PF00072">
    <property type="entry name" value="Response_reg"/>
    <property type="match status" value="1"/>
</dbReference>
<dbReference type="Gene3D" id="2.40.50.1020">
    <property type="entry name" value="LytTr DNA-binding domain"/>
    <property type="match status" value="1"/>
</dbReference>
<keyword evidence="1" id="KW-0597">Phosphoprotein</keyword>
<name>A0A1I2C4D7_9BACT</name>
<dbReference type="PROSITE" id="PS50930">
    <property type="entry name" value="HTH_LYTTR"/>
    <property type="match status" value="1"/>
</dbReference>
<keyword evidence="5" id="KW-1185">Reference proteome</keyword>
<dbReference type="Gene3D" id="3.40.50.2300">
    <property type="match status" value="1"/>
</dbReference>
<evidence type="ECO:0000313" key="5">
    <source>
        <dbReference type="Proteomes" id="UP000199513"/>
    </source>
</evidence>
<dbReference type="GO" id="GO:0003677">
    <property type="term" value="F:DNA binding"/>
    <property type="evidence" value="ECO:0007669"/>
    <property type="project" value="UniProtKB-KW"/>
</dbReference>
<feature type="domain" description="Response regulatory" evidence="2">
    <location>
        <begin position="2"/>
        <end position="115"/>
    </location>
</feature>
<proteinExistence type="predicted"/>